<organism evidence="3 4">
    <name type="scientific">Leptospira yasudae</name>
    <dbReference type="NCBI Taxonomy" id="2202201"/>
    <lineage>
        <taxon>Bacteria</taxon>
        <taxon>Pseudomonadati</taxon>
        <taxon>Spirochaetota</taxon>
        <taxon>Spirochaetia</taxon>
        <taxon>Leptospirales</taxon>
        <taxon>Leptospiraceae</taxon>
        <taxon>Leptospira</taxon>
    </lineage>
</organism>
<dbReference type="AlphaFoldDB" id="A0A6N4QBP1"/>
<sequence length="168" mass="19243">MSAQLYPTPDPNLDLVLERTIDVPRELVWAAWTQPKHIVHWFTPHPWKTIDCEIDLRPGGIFRSTMQSPEGENFPNLGCILEVIEHQKFSWTDALQPGFRPSPDPAHPFGFFTAILTFEPHGNGGTKYRATAIHGNVVNRKKHEEMGFHEGWGTVLNQLVEYIKKTKF</sequence>
<dbReference type="InterPro" id="IPR013538">
    <property type="entry name" value="ASHA1/2-like_C"/>
</dbReference>
<dbReference type="SUPFAM" id="SSF55961">
    <property type="entry name" value="Bet v1-like"/>
    <property type="match status" value="1"/>
</dbReference>
<dbReference type="InterPro" id="IPR023393">
    <property type="entry name" value="START-like_dom_sf"/>
</dbReference>
<dbReference type="EMBL" id="RQGM01000038">
    <property type="protein sequence ID" value="TGL84589.1"/>
    <property type="molecule type" value="Genomic_DNA"/>
</dbReference>
<evidence type="ECO:0000256" key="1">
    <source>
        <dbReference type="ARBA" id="ARBA00006817"/>
    </source>
</evidence>
<dbReference type="Proteomes" id="UP000297613">
    <property type="component" value="Unassembled WGS sequence"/>
</dbReference>
<comment type="similarity">
    <text evidence="1">Belongs to the AHA1 family.</text>
</comment>
<reference evidence="3 4" key="1">
    <citation type="journal article" date="2019" name="PLoS Negl. Trop. Dis.">
        <title>Revisiting the worldwide diversity of Leptospira species in the environment.</title>
        <authorList>
            <person name="Vincent A.T."/>
            <person name="Schiettekatte O."/>
            <person name="Bourhy P."/>
            <person name="Veyrier F.J."/>
            <person name="Picardeau M."/>
        </authorList>
    </citation>
    <scope>NUCLEOTIDE SEQUENCE [LARGE SCALE GENOMIC DNA]</scope>
    <source>
        <strain evidence="3 4">201702445</strain>
    </source>
</reference>
<accession>A0A6N4QBP1</accession>
<dbReference type="CDD" id="cd08896">
    <property type="entry name" value="SRPBCC_CalC_Aha1-like_3"/>
    <property type="match status" value="1"/>
</dbReference>
<proteinExistence type="inferred from homology"/>
<evidence type="ECO:0000313" key="4">
    <source>
        <dbReference type="Proteomes" id="UP000297613"/>
    </source>
</evidence>
<comment type="caution">
    <text evidence="3">The sequence shown here is derived from an EMBL/GenBank/DDBJ whole genome shotgun (WGS) entry which is preliminary data.</text>
</comment>
<evidence type="ECO:0000259" key="2">
    <source>
        <dbReference type="Pfam" id="PF08327"/>
    </source>
</evidence>
<feature type="domain" description="Activator of Hsp90 ATPase homologue 1/2-like C-terminal" evidence="2">
    <location>
        <begin position="22"/>
        <end position="163"/>
    </location>
</feature>
<evidence type="ECO:0000313" key="3">
    <source>
        <dbReference type="EMBL" id="TGL84589.1"/>
    </source>
</evidence>
<dbReference type="Gene3D" id="3.30.530.20">
    <property type="match status" value="1"/>
</dbReference>
<dbReference type="RefSeq" id="WP_135571941.1">
    <property type="nucleotide sequence ID" value="NZ_JACCKC010000006.1"/>
</dbReference>
<dbReference type="Pfam" id="PF08327">
    <property type="entry name" value="AHSA1"/>
    <property type="match status" value="1"/>
</dbReference>
<name>A0A6N4QBP1_9LEPT</name>
<protein>
    <submittedName>
        <fullName evidence="3">Polyketide cyclase</fullName>
    </submittedName>
</protein>
<gene>
    <name evidence="3" type="ORF">EHQ83_10665</name>
</gene>